<keyword evidence="4" id="KW-0378">Hydrolase</keyword>
<evidence type="ECO:0000313" key="10">
    <source>
        <dbReference type="EMBL" id="RYU96489.1"/>
    </source>
</evidence>
<comment type="caution">
    <text evidence="7">Lacks conserved residue(s) required for the propagation of feature annotation.</text>
</comment>
<gene>
    <name evidence="10" type="ORF">EWM59_06660</name>
</gene>
<keyword evidence="8" id="KW-0732">Signal</keyword>
<feature type="chain" id="PRO_5020259638" evidence="8">
    <location>
        <begin position="20"/>
        <end position="832"/>
    </location>
</feature>
<dbReference type="PROSITE" id="PS52035">
    <property type="entry name" value="PEPTIDASE_M14"/>
    <property type="match status" value="1"/>
</dbReference>
<keyword evidence="5" id="KW-0862">Zinc</keyword>
<dbReference type="RefSeq" id="WP_130020164.1">
    <property type="nucleotide sequence ID" value="NZ_SEWF01000007.1"/>
</dbReference>
<dbReference type="GO" id="GO:0005615">
    <property type="term" value="C:extracellular space"/>
    <property type="evidence" value="ECO:0007669"/>
    <property type="project" value="TreeGrafter"/>
</dbReference>
<dbReference type="PANTHER" id="PTHR11705">
    <property type="entry name" value="PROTEASE FAMILY M14 CARBOXYPEPTIDASE A,B"/>
    <property type="match status" value="1"/>
</dbReference>
<sequence length="832" mass="93761">MKKICLLVLFFINTLWANAQITKTPDEFLGYKLGTKFSFHHRIVDYALHVAAQNPTQVKIFDYGTTFEGRPLVLVAIATPENLSKLEEIRTSNLKSIGLLDGKPSTKVPAIAWLSYNVHGNEAVSSEAVMQVLYEMLNKNNTVTQNILKNTVVLIDPCINPDGRDRYAQWYNRVSNQGFNATPFAAEHNEPWPGGRFNHYLFDPNRDWAWQTQEISMQRLKIYNQWMPHLHADFHEMGVNTPYYFPPSARPYHEDLTTWQREFQQTIGEYNKKYFDKNYWLYFSKENYDLLYPSYGDTYPSYNGAIGMTYEQGGGGRAGIAIAKEDGDTLTLSYRISHHFSASLATLEAISSRADKTVEEFVKFFERNKNNPVGTYKSFVLKSKGNEAKVKALAGLLDKLQINYGYATKEASASGFGYQSLKDESFKVEANDLIVSTYQPKGTFVKILFEPKTTLEDSLTYDITAWGLPYAYGLKAFATKEKLSVGNPQSGNTIPALTVEGKPYAYVASYNSFEDVKFLSQILSKGIKVRFNENPFETGGRKFEVGSIIITRTNNLRLGDEFDRIVQSAAKTFNINLLASNSGMVTSGNDFGSSSVNVLKNPRVAVISGDGISPTAFGEVWHFFEQQIHYPITVIEGSTFSRVPLDQLDVLILADGSYERIFGNGDALKKWIQGGGKVIAMEGATSYFADKEGYGLNRKKDNSANDKPELKTYGTRERESISEQVVGAIYKVEIDKTHPLGYGTDGSYNLLARDPYNFEYMKEGWNVGYVKDNNYITGFVGEKAKDKMKNTLIFGVHEMGRGKIVYMADDPIFRGFWYSGKLIFGNAVFLVY</sequence>
<protein>
    <submittedName>
        <fullName evidence="10">Zinc carboxypeptidase</fullName>
    </submittedName>
</protein>
<keyword evidence="10" id="KW-0121">Carboxypeptidase</keyword>
<comment type="cofactor">
    <cofactor evidence="1">
        <name>Zn(2+)</name>
        <dbReference type="ChEBI" id="CHEBI:29105"/>
    </cofactor>
</comment>
<dbReference type="GO" id="GO:0008270">
    <property type="term" value="F:zinc ion binding"/>
    <property type="evidence" value="ECO:0007669"/>
    <property type="project" value="InterPro"/>
</dbReference>
<keyword evidence="11" id="KW-1185">Reference proteome</keyword>
<dbReference type="InterPro" id="IPR029062">
    <property type="entry name" value="Class_I_gatase-like"/>
</dbReference>
<dbReference type="EMBL" id="SEWF01000007">
    <property type="protein sequence ID" value="RYU96489.1"/>
    <property type="molecule type" value="Genomic_DNA"/>
</dbReference>
<evidence type="ECO:0000256" key="4">
    <source>
        <dbReference type="ARBA" id="ARBA00022801"/>
    </source>
</evidence>
<comment type="similarity">
    <text evidence="2 7">Belongs to the peptidase M14 family.</text>
</comment>
<dbReference type="SUPFAM" id="SSF52317">
    <property type="entry name" value="Class I glutamine amidotransferase-like"/>
    <property type="match status" value="1"/>
</dbReference>
<dbReference type="GO" id="GO:0004181">
    <property type="term" value="F:metallocarboxypeptidase activity"/>
    <property type="evidence" value="ECO:0007669"/>
    <property type="project" value="InterPro"/>
</dbReference>
<dbReference type="Proteomes" id="UP000293162">
    <property type="component" value="Unassembled WGS sequence"/>
</dbReference>
<dbReference type="Gene3D" id="3.40.630.10">
    <property type="entry name" value="Zn peptidases"/>
    <property type="match status" value="1"/>
</dbReference>
<feature type="domain" description="Peptidase M14" evidence="9">
    <location>
        <begin position="35"/>
        <end position="368"/>
    </location>
</feature>
<comment type="caution">
    <text evidence="10">The sequence shown here is derived from an EMBL/GenBank/DDBJ whole genome shotgun (WGS) entry which is preliminary data.</text>
</comment>
<evidence type="ECO:0000313" key="11">
    <source>
        <dbReference type="Proteomes" id="UP000293162"/>
    </source>
</evidence>
<dbReference type="CDD" id="cd06238">
    <property type="entry name" value="M14-like"/>
    <property type="match status" value="1"/>
</dbReference>
<evidence type="ECO:0000259" key="9">
    <source>
        <dbReference type="PROSITE" id="PS52035"/>
    </source>
</evidence>
<dbReference type="SUPFAM" id="SSF53187">
    <property type="entry name" value="Zn-dependent exopeptidases"/>
    <property type="match status" value="1"/>
</dbReference>
<accession>A0A4Q5M361</accession>
<keyword evidence="6" id="KW-0482">Metalloprotease</keyword>
<evidence type="ECO:0000256" key="2">
    <source>
        <dbReference type="ARBA" id="ARBA00005988"/>
    </source>
</evidence>
<dbReference type="OrthoDB" id="9758209at2"/>
<feature type="signal peptide" evidence="8">
    <location>
        <begin position="1"/>
        <end position="19"/>
    </location>
</feature>
<evidence type="ECO:0000256" key="1">
    <source>
        <dbReference type="ARBA" id="ARBA00001947"/>
    </source>
</evidence>
<keyword evidence="3" id="KW-0645">Protease</keyword>
<reference evidence="10 11" key="1">
    <citation type="submission" date="2019-02" db="EMBL/GenBank/DDBJ databases">
        <title>Bacterial novel species Emticicia sp. 17J42-9 isolated from soil.</title>
        <authorList>
            <person name="Jung H.-Y."/>
        </authorList>
    </citation>
    <scope>NUCLEOTIDE SEQUENCE [LARGE SCALE GENOMIC DNA]</scope>
    <source>
        <strain evidence="10 11">17J42-9</strain>
    </source>
</reference>
<dbReference type="Pfam" id="PF00246">
    <property type="entry name" value="Peptidase_M14"/>
    <property type="match status" value="1"/>
</dbReference>
<evidence type="ECO:0000256" key="7">
    <source>
        <dbReference type="PROSITE-ProRule" id="PRU01379"/>
    </source>
</evidence>
<name>A0A4Q5M361_9BACT</name>
<dbReference type="PANTHER" id="PTHR11705:SF143">
    <property type="entry name" value="SLL0236 PROTEIN"/>
    <property type="match status" value="1"/>
</dbReference>
<dbReference type="GO" id="GO:0006508">
    <property type="term" value="P:proteolysis"/>
    <property type="evidence" value="ECO:0007669"/>
    <property type="project" value="UniProtKB-KW"/>
</dbReference>
<dbReference type="InterPro" id="IPR000834">
    <property type="entry name" value="Peptidase_M14"/>
</dbReference>
<evidence type="ECO:0000256" key="5">
    <source>
        <dbReference type="ARBA" id="ARBA00022833"/>
    </source>
</evidence>
<organism evidence="10 11">
    <name type="scientific">Emticicia agri</name>
    <dbReference type="NCBI Taxonomy" id="2492393"/>
    <lineage>
        <taxon>Bacteria</taxon>
        <taxon>Pseudomonadati</taxon>
        <taxon>Bacteroidota</taxon>
        <taxon>Cytophagia</taxon>
        <taxon>Cytophagales</taxon>
        <taxon>Leadbetterellaceae</taxon>
        <taxon>Emticicia</taxon>
    </lineage>
</organism>
<evidence type="ECO:0000256" key="6">
    <source>
        <dbReference type="ARBA" id="ARBA00023049"/>
    </source>
</evidence>
<evidence type="ECO:0000256" key="8">
    <source>
        <dbReference type="SAM" id="SignalP"/>
    </source>
</evidence>
<evidence type="ECO:0000256" key="3">
    <source>
        <dbReference type="ARBA" id="ARBA00022670"/>
    </source>
</evidence>
<proteinExistence type="inferred from homology"/>
<dbReference type="SMART" id="SM00631">
    <property type="entry name" value="Zn_pept"/>
    <property type="match status" value="1"/>
</dbReference>
<dbReference type="AlphaFoldDB" id="A0A4Q5M361"/>